<organism evidence="3 4">
    <name type="scientific">Sandarakinorhabdus cyanobacteriorum</name>
    <dbReference type="NCBI Taxonomy" id="1981098"/>
    <lineage>
        <taxon>Bacteria</taxon>
        <taxon>Pseudomonadati</taxon>
        <taxon>Pseudomonadota</taxon>
        <taxon>Alphaproteobacteria</taxon>
        <taxon>Sphingomonadales</taxon>
        <taxon>Sphingosinicellaceae</taxon>
        <taxon>Sandarakinorhabdus</taxon>
    </lineage>
</organism>
<feature type="signal peptide" evidence="1">
    <location>
        <begin position="1"/>
        <end position="21"/>
    </location>
</feature>
<name>A0A255Z225_9SPHN</name>
<protein>
    <recommendedName>
        <fullName evidence="2">Ice-binding protein C-terminal domain-containing protein</fullName>
    </recommendedName>
</protein>
<dbReference type="NCBIfam" id="TIGR02595">
    <property type="entry name" value="PEP_CTERM"/>
    <property type="match status" value="1"/>
</dbReference>
<dbReference type="Proteomes" id="UP000216991">
    <property type="component" value="Unassembled WGS sequence"/>
</dbReference>
<evidence type="ECO:0000259" key="2">
    <source>
        <dbReference type="Pfam" id="PF07589"/>
    </source>
</evidence>
<proteinExistence type="predicted"/>
<feature type="chain" id="PRO_5012988132" description="Ice-binding protein C-terminal domain-containing protein" evidence="1">
    <location>
        <begin position="22"/>
        <end position="275"/>
    </location>
</feature>
<reference evidence="3 4" key="1">
    <citation type="submission" date="2017-07" db="EMBL/GenBank/DDBJ databases">
        <title>Sandarakinorhabdus cyanobacteriorum sp. nov., a novel bacterium isolated from cyanobacterial aggregates in a eutrophic lake.</title>
        <authorList>
            <person name="Cai H."/>
        </authorList>
    </citation>
    <scope>NUCLEOTIDE SEQUENCE [LARGE SCALE GENOMIC DNA]</scope>
    <source>
        <strain evidence="3 4">TH057</strain>
    </source>
</reference>
<gene>
    <name evidence="3" type="ORF">CHU93_01555</name>
</gene>
<evidence type="ECO:0000256" key="1">
    <source>
        <dbReference type="SAM" id="SignalP"/>
    </source>
</evidence>
<dbReference type="EMBL" id="NOXT01000056">
    <property type="protein sequence ID" value="OYQ35481.1"/>
    <property type="molecule type" value="Genomic_DNA"/>
</dbReference>
<dbReference type="AlphaFoldDB" id="A0A255Z225"/>
<dbReference type="Pfam" id="PF07589">
    <property type="entry name" value="PEP-CTERM"/>
    <property type="match status" value="1"/>
</dbReference>
<evidence type="ECO:0000313" key="3">
    <source>
        <dbReference type="EMBL" id="OYQ35481.1"/>
    </source>
</evidence>
<keyword evidence="4" id="KW-1185">Reference proteome</keyword>
<comment type="caution">
    <text evidence="3">The sequence shown here is derived from an EMBL/GenBank/DDBJ whole genome shotgun (WGS) entry which is preliminary data.</text>
</comment>
<sequence length="275" mass="27836">MKKLMCGLAVLALAAAAPAAAQRYFVTVSGGLVVAPSANPIPELAQFAGQSFFASFVINGQPSTFTASGAIGGQGESGFWSGAVEGGLVAIFAPGGAITFTQKASDPGNLFLVNNGGVPGNANRRTDQIGISAGVTSFDANGPVLPYDFANSVGFAGLPSDVFLGALTFSLSENRDLPTLPGLLTDLSAPDFGAILQQPGSSPFLSLRFRRGTASNQSQLLALPAQSLTSTALSYTVTPLPGGVPEPASWLMLIIGFGATGTALRRRAARGTAVA</sequence>
<keyword evidence="1" id="KW-0732">Signal</keyword>
<dbReference type="InterPro" id="IPR013424">
    <property type="entry name" value="Ice-binding_C"/>
</dbReference>
<dbReference type="RefSeq" id="WP_094472458.1">
    <property type="nucleotide sequence ID" value="NZ_NOXT01000056.1"/>
</dbReference>
<dbReference type="NCBIfam" id="NF035944">
    <property type="entry name" value="PEPxxWA-CTERM"/>
    <property type="match status" value="1"/>
</dbReference>
<accession>A0A255Z225</accession>
<feature type="domain" description="Ice-binding protein C-terminal" evidence="2">
    <location>
        <begin position="244"/>
        <end position="267"/>
    </location>
</feature>
<evidence type="ECO:0000313" key="4">
    <source>
        <dbReference type="Proteomes" id="UP000216991"/>
    </source>
</evidence>